<dbReference type="EMBL" id="JARKHS020013095">
    <property type="protein sequence ID" value="KAK8776312.1"/>
    <property type="molecule type" value="Genomic_DNA"/>
</dbReference>
<evidence type="ECO:0000313" key="1">
    <source>
        <dbReference type="EMBL" id="KAK8776312.1"/>
    </source>
</evidence>
<dbReference type="Proteomes" id="UP001321473">
    <property type="component" value="Unassembled WGS sequence"/>
</dbReference>
<organism evidence="1 2">
    <name type="scientific">Amblyomma americanum</name>
    <name type="common">Lone star tick</name>
    <dbReference type="NCBI Taxonomy" id="6943"/>
    <lineage>
        <taxon>Eukaryota</taxon>
        <taxon>Metazoa</taxon>
        <taxon>Ecdysozoa</taxon>
        <taxon>Arthropoda</taxon>
        <taxon>Chelicerata</taxon>
        <taxon>Arachnida</taxon>
        <taxon>Acari</taxon>
        <taxon>Parasitiformes</taxon>
        <taxon>Ixodida</taxon>
        <taxon>Ixodoidea</taxon>
        <taxon>Ixodidae</taxon>
        <taxon>Amblyomminae</taxon>
        <taxon>Amblyomma</taxon>
    </lineage>
</organism>
<proteinExistence type="predicted"/>
<protein>
    <submittedName>
        <fullName evidence="1">Uncharacterized protein</fullName>
    </submittedName>
</protein>
<name>A0AAQ4ENF7_AMBAM</name>
<sequence length="82" mass="8836">MPGACSWHISAALLVRYHGSGTSLVFPRLPASSALVTSGFFLYSDVAWLLLEEVVVLATAARPASSGYLARQPYPWLSAVQR</sequence>
<accession>A0AAQ4ENF7</accession>
<gene>
    <name evidence="1" type="ORF">V5799_030339</name>
</gene>
<reference evidence="1 2" key="1">
    <citation type="journal article" date="2023" name="Arcadia Sci">
        <title>De novo assembly of a long-read Amblyomma americanum tick genome.</title>
        <authorList>
            <person name="Chou S."/>
            <person name="Poskanzer K.E."/>
            <person name="Rollins M."/>
            <person name="Thuy-Boun P.S."/>
        </authorList>
    </citation>
    <scope>NUCLEOTIDE SEQUENCE [LARGE SCALE GENOMIC DNA]</scope>
    <source>
        <strain evidence="1">F_SG_1</strain>
        <tissue evidence="1">Salivary glands</tissue>
    </source>
</reference>
<dbReference type="AlphaFoldDB" id="A0AAQ4ENF7"/>
<keyword evidence="2" id="KW-1185">Reference proteome</keyword>
<comment type="caution">
    <text evidence="1">The sequence shown here is derived from an EMBL/GenBank/DDBJ whole genome shotgun (WGS) entry which is preliminary data.</text>
</comment>
<evidence type="ECO:0000313" key="2">
    <source>
        <dbReference type="Proteomes" id="UP001321473"/>
    </source>
</evidence>